<name>A0ABW6Y8S3_9ACTN</name>
<dbReference type="InterPro" id="IPR008030">
    <property type="entry name" value="NmrA-like"/>
</dbReference>
<gene>
    <name evidence="4" type="ORF">ACF05T_07605</name>
</gene>
<comment type="similarity">
    <text evidence="1">Belongs to the NmrA-type oxidoreductase family.</text>
</comment>
<dbReference type="Gene3D" id="3.90.25.10">
    <property type="entry name" value="UDP-galactose 4-epimerase, domain 1"/>
    <property type="match status" value="1"/>
</dbReference>
<feature type="domain" description="NmrA-like" evidence="3">
    <location>
        <begin position="8"/>
        <end position="283"/>
    </location>
</feature>
<dbReference type="Proteomes" id="UP001603013">
    <property type="component" value="Unassembled WGS sequence"/>
</dbReference>
<proteinExistence type="inferred from homology"/>
<dbReference type="InterPro" id="IPR051164">
    <property type="entry name" value="NmrA-like_oxidored"/>
</dbReference>
<keyword evidence="2" id="KW-0521">NADP</keyword>
<evidence type="ECO:0000259" key="3">
    <source>
        <dbReference type="Pfam" id="PF05368"/>
    </source>
</evidence>
<comment type="caution">
    <text evidence="4">The sequence shown here is derived from an EMBL/GenBank/DDBJ whole genome shotgun (WGS) entry which is preliminary data.</text>
</comment>
<protein>
    <submittedName>
        <fullName evidence="4">NmrA/HSCARG family protein</fullName>
    </submittedName>
</protein>
<dbReference type="CDD" id="cd05251">
    <property type="entry name" value="NmrA_like_SDR_a"/>
    <property type="match status" value="1"/>
</dbReference>
<dbReference type="Pfam" id="PF05368">
    <property type="entry name" value="NmrA"/>
    <property type="match status" value="1"/>
</dbReference>
<evidence type="ECO:0000256" key="2">
    <source>
        <dbReference type="ARBA" id="ARBA00022857"/>
    </source>
</evidence>
<evidence type="ECO:0000313" key="5">
    <source>
        <dbReference type="Proteomes" id="UP001603013"/>
    </source>
</evidence>
<keyword evidence="5" id="KW-1185">Reference proteome</keyword>
<accession>A0ABW6Y8S3</accession>
<dbReference type="Gene3D" id="3.40.50.720">
    <property type="entry name" value="NAD(P)-binding Rossmann-like Domain"/>
    <property type="match status" value="1"/>
</dbReference>
<evidence type="ECO:0000313" key="4">
    <source>
        <dbReference type="EMBL" id="MFF8275966.1"/>
    </source>
</evidence>
<evidence type="ECO:0000256" key="1">
    <source>
        <dbReference type="ARBA" id="ARBA00006328"/>
    </source>
</evidence>
<dbReference type="PANTHER" id="PTHR42748">
    <property type="entry name" value="NITROGEN METABOLITE REPRESSION PROTEIN NMRA FAMILY MEMBER"/>
    <property type="match status" value="1"/>
</dbReference>
<dbReference type="SUPFAM" id="SSF51735">
    <property type="entry name" value="NAD(P)-binding Rossmann-fold domains"/>
    <property type="match status" value="1"/>
</dbReference>
<sequence>MTGKRTGKRTVTVFGATGRQGGGFARAALADGEFAVRAVTRRPDSAAAKDLERLGAEVVQADMDEEESLGPVLEGAYGAFLVTNYWEHTSAEREKAQAGALARAAGHAGVQHVVWSTLEDTRECVPLEDDRMPTLQGSYKVPHFDAKAEADRYFEDDGVPTTYLRTTFFWENLLTLFPPRRDDDGVLALALPMGDRRLSGIAVDDIGRTALAVLKRGTDLLGAKVAIAGEHLRVADMAAAMSRHLGEPVEYRPLTPDAFRALDVPGAEEAGNMFQFYADCEHRFTTARDIDAVRALNPALQDFDTWLIAHRAEFAPQGRGQPEADGGE</sequence>
<reference evidence="4 5" key="1">
    <citation type="submission" date="2024-10" db="EMBL/GenBank/DDBJ databases">
        <title>The Natural Products Discovery Center: Release of the First 8490 Sequenced Strains for Exploring Actinobacteria Biosynthetic Diversity.</title>
        <authorList>
            <person name="Kalkreuter E."/>
            <person name="Kautsar S.A."/>
            <person name="Yang D."/>
            <person name="Bader C.D."/>
            <person name="Teijaro C.N."/>
            <person name="Fluegel L."/>
            <person name="Davis C.M."/>
            <person name="Simpson J.R."/>
            <person name="Lauterbach L."/>
            <person name="Steele A.D."/>
            <person name="Gui C."/>
            <person name="Meng S."/>
            <person name="Li G."/>
            <person name="Viehrig K."/>
            <person name="Ye F."/>
            <person name="Su P."/>
            <person name="Kiefer A.F."/>
            <person name="Nichols A."/>
            <person name="Cepeda A.J."/>
            <person name="Yan W."/>
            <person name="Fan B."/>
            <person name="Jiang Y."/>
            <person name="Adhikari A."/>
            <person name="Zheng C.-J."/>
            <person name="Schuster L."/>
            <person name="Cowan T.M."/>
            <person name="Smanski M.J."/>
            <person name="Chevrette M.G."/>
            <person name="De Carvalho L.P.S."/>
            <person name="Shen B."/>
        </authorList>
    </citation>
    <scope>NUCLEOTIDE SEQUENCE [LARGE SCALE GENOMIC DNA]</scope>
    <source>
        <strain evidence="4 5">NPDC015755</strain>
    </source>
</reference>
<organism evidence="4 5">
    <name type="scientific">Streptomyces lateritius</name>
    <dbReference type="NCBI Taxonomy" id="67313"/>
    <lineage>
        <taxon>Bacteria</taxon>
        <taxon>Bacillati</taxon>
        <taxon>Actinomycetota</taxon>
        <taxon>Actinomycetes</taxon>
        <taxon>Kitasatosporales</taxon>
        <taxon>Streptomycetaceae</taxon>
        <taxon>Streptomyces</taxon>
    </lineage>
</organism>
<dbReference type="InterPro" id="IPR036291">
    <property type="entry name" value="NAD(P)-bd_dom_sf"/>
</dbReference>
<dbReference type="EMBL" id="JBIBSM010000003">
    <property type="protein sequence ID" value="MFF8275966.1"/>
    <property type="molecule type" value="Genomic_DNA"/>
</dbReference>
<dbReference type="PANTHER" id="PTHR42748:SF7">
    <property type="entry name" value="NMRA LIKE REDOX SENSOR 1-RELATED"/>
    <property type="match status" value="1"/>
</dbReference>
<dbReference type="RefSeq" id="WP_391933553.1">
    <property type="nucleotide sequence ID" value="NZ_JBIBSM010000003.1"/>
</dbReference>